<dbReference type="InterPro" id="IPR000340">
    <property type="entry name" value="Dual-sp_phosphatase_cat-dom"/>
</dbReference>
<evidence type="ECO:0000256" key="1">
    <source>
        <dbReference type="ARBA" id="ARBA00008601"/>
    </source>
</evidence>
<dbReference type="Gene3D" id="3.90.190.10">
    <property type="entry name" value="Protein tyrosine phosphatase superfamily"/>
    <property type="match status" value="1"/>
</dbReference>
<dbReference type="EC" id="3.1.3.48" evidence="2"/>
<evidence type="ECO:0000313" key="7">
    <source>
        <dbReference type="EMBL" id="PRT55867.1"/>
    </source>
</evidence>
<dbReference type="GO" id="GO:0005634">
    <property type="term" value="C:nucleus"/>
    <property type="evidence" value="ECO:0007669"/>
    <property type="project" value="TreeGrafter"/>
</dbReference>
<protein>
    <recommendedName>
        <fullName evidence="2">protein-tyrosine-phosphatase</fullName>
        <ecNumber evidence="2">3.1.3.48</ecNumber>
    </recommendedName>
</protein>
<dbReference type="SUPFAM" id="SSF52799">
    <property type="entry name" value="(Phosphotyrosine protein) phosphatases II"/>
    <property type="match status" value="1"/>
</dbReference>
<accession>A0A2T0FLM4</accession>
<dbReference type="PANTHER" id="PTHR10159:SF519">
    <property type="entry name" value="DUAL SPECIFICITY PROTEIN PHOSPHATASE MPK3"/>
    <property type="match status" value="1"/>
</dbReference>
<evidence type="ECO:0000256" key="3">
    <source>
        <dbReference type="ARBA" id="ARBA00022801"/>
    </source>
</evidence>
<dbReference type="GO" id="GO:0008330">
    <property type="term" value="F:protein tyrosine/threonine phosphatase activity"/>
    <property type="evidence" value="ECO:0007669"/>
    <property type="project" value="TreeGrafter"/>
</dbReference>
<evidence type="ECO:0000256" key="4">
    <source>
        <dbReference type="ARBA" id="ARBA00022912"/>
    </source>
</evidence>
<dbReference type="Proteomes" id="UP000238350">
    <property type="component" value="Unassembled WGS sequence"/>
</dbReference>
<dbReference type="PROSITE" id="PS50056">
    <property type="entry name" value="TYR_PHOSPHATASE_2"/>
    <property type="match status" value="1"/>
</dbReference>
<dbReference type="STRING" id="45607.A0A2T0FLM4"/>
<dbReference type="RefSeq" id="XP_024665812.1">
    <property type="nucleotide sequence ID" value="XM_024810044.1"/>
</dbReference>
<dbReference type="GO" id="GO:0005829">
    <property type="term" value="C:cytosol"/>
    <property type="evidence" value="ECO:0007669"/>
    <property type="project" value="TreeGrafter"/>
</dbReference>
<dbReference type="SMART" id="SM00195">
    <property type="entry name" value="DSPc"/>
    <property type="match status" value="1"/>
</dbReference>
<dbReference type="InterPro" id="IPR029021">
    <property type="entry name" value="Prot-tyrosine_phosphatase-like"/>
</dbReference>
<keyword evidence="3" id="KW-0378">Hydrolase</keyword>
<dbReference type="GO" id="GO:0033550">
    <property type="term" value="F:MAP kinase tyrosine phosphatase activity"/>
    <property type="evidence" value="ECO:0007669"/>
    <property type="project" value="TreeGrafter"/>
</dbReference>
<dbReference type="InterPro" id="IPR020422">
    <property type="entry name" value="TYR_PHOSPHATASE_DUAL_dom"/>
</dbReference>
<dbReference type="PANTHER" id="PTHR10159">
    <property type="entry name" value="DUAL SPECIFICITY PROTEIN PHOSPHATASE"/>
    <property type="match status" value="1"/>
</dbReference>
<feature type="domain" description="Tyrosine-protein phosphatase" evidence="5">
    <location>
        <begin position="49"/>
        <end position="208"/>
    </location>
</feature>
<dbReference type="EMBL" id="NDIQ01000022">
    <property type="protein sequence ID" value="PRT55867.1"/>
    <property type="molecule type" value="Genomic_DNA"/>
</dbReference>
<dbReference type="AlphaFoldDB" id="A0A2T0FLM4"/>
<evidence type="ECO:0000313" key="8">
    <source>
        <dbReference type="Proteomes" id="UP000238350"/>
    </source>
</evidence>
<keyword evidence="8" id="KW-1185">Reference proteome</keyword>
<dbReference type="GO" id="GO:0017017">
    <property type="term" value="F:MAP kinase tyrosine/serine/threonine phosphatase activity"/>
    <property type="evidence" value="ECO:0007669"/>
    <property type="project" value="TreeGrafter"/>
</dbReference>
<feature type="domain" description="Tyrosine specific protein phosphatases" evidence="6">
    <location>
        <begin position="129"/>
        <end position="189"/>
    </location>
</feature>
<keyword evidence="4" id="KW-0904">Protein phosphatase</keyword>
<name>A0A2T0FLM4_9ASCO</name>
<gene>
    <name evidence="7" type="ORF">B9G98_03487</name>
</gene>
<sequence length="208" mass="23376">MRPARHRAQNLSITIPKNECAAALANAQPPRPQLTDEYPKHQGIEQLVEPLEISHNVYICGEISADALRSFDVVFNVAREVPCPLSSPVAVRCRSELENFGITCKTHQLGPRKVYYYATAWDHDPKLSEVLGPLTQEVSEQVNNNKRVLIHCKCGISRSATLVLAYVMQEYNMDYTSAYSYVKTRHPALSPNLSLVAKLLEWQTQIGL</sequence>
<comment type="caution">
    <text evidence="7">The sequence shown here is derived from an EMBL/GenBank/DDBJ whole genome shotgun (WGS) entry which is preliminary data.</text>
</comment>
<dbReference type="PROSITE" id="PS00383">
    <property type="entry name" value="TYR_PHOSPHATASE_1"/>
    <property type="match status" value="1"/>
</dbReference>
<evidence type="ECO:0000256" key="2">
    <source>
        <dbReference type="ARBA" id="ARBA00013064"/>
    </source>
</evidence>
<dbReference type="InterPro" id="IPR016130">
    <property type="entry name" value="Tyr_Pase_AS"/>
</dbReference>
<dbReference type="OrthoDB" id="426001at2759"/>
<dbReference type="Pfam" id="PF00782">
    <property type="entry name" value="DSPc"/>
    <property type="match status" value="1"/>
</dbReference>
<organism evidence="7 8">
    <name type="scientific">Wickerhamiella sorbophila</name>
    <dbReference type="NCBI Taxonomy" id="45607"/>
    <lineage>
        <taxon>Eukaryota</taxon>
        <taxon>Fungi</taxon>
        <taxon>Dikarya</taxon>
        <taxon>Ascomycota</taxon>
        <taxon>Saccharomycotina</taxon>
        <taxon>Dipodascomycetes</taxon>
        <taxon>Dipodascales</taxon>
        <taxon>Trichomonascaceae</taxon>
        <taxon>Wickerhamiella</taxon>
    </lineage>
</organism>
<evidence type="ECO:0000259" key="5">
    <source>
        <dbReference type="PROSITE" id="PS50054"/>
    </source>
</evidence>
<proteinExistence type="inferred from homology"/>
<dbReference type="PROSITE" id="PS50054">
    <property type="entry name" value="TYR_PHOSPHATASE_DUAL"/>
    <property type="match status" value="1"/>
</dbReference>
<dbReference type="InterPro" id="IPR000387">
    <property type="entry name" value="Tyr_Pase_dom"/>
</dbReference>
<reference evidence="7 8" key="1">
    <citation type="submission" date="2017-04" db="EMBL/GenBank/DDBJ databases">
        <title>Genome sequencing of [Candida] sorbophila.</title>
        <authorList>
            <person name="Ahn J.O."/>
        </authorList>
    </citation>
    <scope>NUCLEOTIDE SEQUENCE [LARGE SCALE GENOMIC DNA]</scope>
    <source>
        <strain evidence="7 8">DS02</strain>
    </source>
</reference>
<dbReference type="GO" id="GO:0043409">
    <property type="term" value="P:negative regulation of MAPK cascade"/>
    <property type="evidence" value="ECO:0007669"/>
    <property type="project" value="TreeGrafter"/>
</dbReference>
<comment type="similarity">
    <text evidence="1">Belongs to the protein-tyrosine phosphatase family. Non-receptor class dual specificity subfamily.</text>
</comment>
<evidence type="ECO:0000259" key="6">
    <source>
        <dbReference type="PROSITE" id="PS50056"/>
    </source>
</evidence>
<dbReference type="GeneID" id="36517235"/>